<keyword evidence="5" id="KW-1185">Reference proteome</keyword>
<proteinExistence type="predicted"/>
<feature type="binding site" evidence="1">
    <location>
        <position position="144"/>
    </location>
    <ligand>
        <name>Ni(2+)</name>
        <dbReference type="ChEBI" id="CHEBI:49786"/>
    </ligand>
</feature>
<dbReference type="PANTHER" id="PTHR40068">
    <property type="entry name" value="TRANSCRIPTION REPRESSOR NIAR-RELATED"/>
    <property type="match status" value="1"/>
</dbReference>
<evidence type="ECO:0000259" key="3">
    <source>
        <dbReference type="Pfam" id="PF08279"/>
    </source>
</evidence>
<dbReference type="GO" id="GO:0046872">
    <property type="term" value="F:metal ion binding"/>
    <property type="evidence" value="ECO:0007669"/>
    <property type="project" value="UniProtKB-KW"/>
</dbReference>
<dbReference type="OrthoDB" id="9792661at2"/>
<dbReference type="Gene3D" id="3.30.1340.20">
    <property type="entry name" value="3H domain"/>
    <property type="match status" value="1"/>
</dbReference>
<sequence length="170" mass="19269">MKGDERRLHILNLLKESKVPIKGGELADRFSVTRQVIVQDIAILKAQGHNIVSTPQGYIFLGGQKSYSKVIAVKHSKEEIEDELKTIVSLGGKVIDVTIEHKVYGEITGKLMLKSFYDVEKFLEKLRQSKDKPLLDLTDGVHLHTIEAETQEDLQRIVNALKERGYVIYD</sequence>
<feature type="binding site" evidence="1">
    <location>
        <position position="75"/>
    </location>
    <ligand>
        <name>Ni(2+)</name>
        <dbReference type="ChEBI" id="CHEBI:49786"/>
    </ligand>
</feature>
<dbReference type="InterPro" id="IPR013196">
    <property type="entry name" value="HTH_11"/>
</dbReference>
<dbReference type="RefSeq" id="WP_103896652.1">
    <property type="nucleotide sequence ID" value="NZ_FNUK01000029.1"/>
</dbReference>
<feature type="binding site" evidence="1">
    <location>
        <position position="142"/>
    </location>
    <ligand>
        <name>Ni(2+)</name>
        <dbReference type="ChEBI" id="CHEBI:49786"/>
    </ligand>
</feature>
<dbReference type="Proteomes" id="UP000242850">
    <property type="component" value="Unassembled WGS sequence"/>
</dbReference>
<dbReference type="InterPro" id="IPR035922">
    <property type="entry name" value="3H_dom_sf"/>
</dbReference>
<gene>
    <name evidence="4" type="ORF">SAMN05660865_01747</name>
</gene>
<dbReference type="InterPro" id="IPR036388">
    <property type="entry name" value="WH-like_DNA-bd_sf"/>
</dbReference>
<protein>
    <recommendedName>
        <fullName evidence="6">Transcriptional regulator</fullName>
    </recommendedName>
</protein>
<feature type="domain" description="Helix-turn-helix type 11" evidence="3">
    <location>
        <begin position="6"/>
        <end position="59"/>
    </location>
</feature>
<evidence type="ECO:0000259" key="2">
    <source>
        <dbReference type="Pfam" id="PF02829"/>
    </source>
</evidence>
<evidence type="ECO:0000256" key="1">
    <source>
        <dbReference type="PIRSR" id="PIRSR037847-1"/>
    </source>
</evidence>
<evidence type="ECO:0000313" key="5">
    <source>
        <dbReference type="Proteomes" id="UP000242850"/>
    </source>
</evidence>
<dbReference type="Gene3D" id="1.10.10.10">
    <property type="entry name" value="Winged helix-like DNA-binding domain superfamily/Winged helix DNA-binding domain"/>
    <property type="match status" value="1"/>
</dbReference>
<dbReference type="PIRSF" id="PIRSF037847">
    <property type="entry name" value="NiaR"/>
    <property type="match status" value="1"/>
</dbReference>
<name>A0A1H5XEX2_9CLOT</name>
<feature type="domain" description="3H" evidence="2">
    <location>
        <begin position="71"/>
        <end position="166"/>
    </location>
</feature>
<feature type="binding site" evidence="1">
    <location>
        <position position="83"/>
    </location>
    <ligand>
        <name>Ni(2+)</name>
        <dbReference type="ChEBI" id="CHEBI:49786"/>
    </ligand>
</feature>
<evidence type="ECO:0008006" key="6">
    <source>
        <dbReference type="Google" id="ProtNLM"/>
    </source>
</evidence>
<dbReference type="EMBL" id="FNUK01000029">
    <property type="protein sequence ID" value="SEG10308.1"/>
    <property type="molecule type" value="Genomic_DNA"/>
</dbReference>
<keyword evidence="1" id="KW-0533">Nickel</keyword>
<dbReference type="InterPro" id="IPR026043">
    <property type="entry name" value="NadR"/>
</dbReference>
<dbReference type="Pfam" id="PF08279">
    <property type="entry name" value="HTH_11"/>
    <property type="match status" value="1"/>
</dbReference>
<keyword evidence="1" id="KW-0479">Metal-binding</keyword>
<dbReference type="PANTHER" id="PTHR40068:SF1">
    <property type="entry name" value="TRANSCRIPTION REPRESSOR NIAR-RELATED"/>
    <property type="match status" value="1"/>
</dbReference>
<organism evidence="4 5">
    <name type="scientific">Caloramator fervidus</name>
    <dbReference type="NCBI Taxonomy" id="29344"/>
    <lineage>
        <taxon>Bacteria</taxon>
        <taxon>Bacillati</taxon>
        <taxon>Bacillota</taxon>
        <taxon>Clostridia</taxon>
        <taxon>Eubacteriales</taxon>
        <taxon>Clostridiaceae</taxon>
        <taxon>Caloramator</taxon>
    </lineage>
</organism>
<dbReference type="InterPro" id="IPR036390">
    <property type="entry name" value="WH_DNA-bd_sf"/>
</dbReference>
<dbReference type="SUPFAM" id="SSF46785">
    <property type="entry name" value="Winged helix' DNA-binding domain"/>
    <property type="match status" value="1"/>
</dbReference>
<evidence type="ECO:0000313" key="4">
    <source>
        <dbReference type="EMBL" id="SEG10308.1"/>
    </source>
</evidence>
<dbReference type="SUPFAM" id="SSF75500">
    <property type="entry name" value="Putative transcriptional regulator TM1602, C-terminal domain"/>
    <property type="match status" value="1"/>
</dbReference>
<dbReference type="InterPro" id="IPR004173">
    <property type="entry name" value="3H_domain"/>
</dbReference>
<reference evidence="5" key="1">
    <citation type="submission" date="2016-10" db="EMBL/GenBank/DDBJ databases">
        <authorList>
            <person name="Varghese N."/>
            <person name="Submissions S."/>
        </authorList>
    </citation>
    <scope>NUCLEOTIDE SEQUENCE [LARGE SCALE GENOMIC DNA]</scope>
    <source>
        <strain evidence="5">DSM 5463</strain>
    </source>
</reference>
<accession>A0A1H5XEX2</accession>
<dbReference type="Pfam" id="PF02829">
    <property type="entry name" value="3H"/>
    <property type="match status" value="1"/>
</dbReference>
<dbReference type="AlphaFoldDB" id="A0A1H5XEX2"/>